<dbReference type="PANTHER" id="PTHR43798:SF20">
    <property type="entry name" value="2-SUCCINYL-6-HYDROXY-2,4-CYCLOHEXADIENE-1-CARBOXYLATE SYNTHASE-RELATED"/>
    <property type="match status" value="1"/>
</dbReference>
<dbReference type="PRINTS" id="PR00111">
    <property type="entry name" value="ABHYDROLASE"/>
</dbReference>
<keyword evidence="2" id="KW-0378">Hydrolase</keyword>
<keyword evidence="3" id="KW-1185">Reference proteome</keyword>
<dbReference type="Proteomes" id="UP000023755">
    <property type="component" value="Chromosome"/>
</dbReference>
<dbReference type="KEGG" id="nhm:NHE_0828"/>
<dbReference type="InterPro" id="IPR050266">
    <property type="entry name" value="AB_hydrolase_sf"/>
</dbReference>
<dbReference type="InterPro" id="IPR029058">
    <property type="entry name" value="AB_hydrolase_fold"/>
</dbReference>
<proteinExistence type="predicted"/>
<dbReference type="GO" id="GO:0016787">
    <property type="term" value="F:hydrolase activity"/>
    <property type="evidence" value="ECO:0007669"/>
    <property type="project" value="UniProtKB-KW"/>
</dbReference>
<dbReference type="Pfam" id="PF00561">
    <property type="entry name" value="Abhydrolase_1"/>
    <property type="match status" value="1"/>
</dbReference>
<name>X5HMP0_9RICK</name>
<evidence type="ECO:0000259" key="1">
    <source>
        <dbReference type="Pfam" id="PF00561"/>
    </source>
</evidence>
<dbReference type="SUPFAM" id="SSF53474">
    <property type="entry name" value="alpha/beta-Hydrolases"/>
    <property type="match status" value="1"/>
</dbReference>
<dbReference type="AlphaFoldDB" id="X5HMP0"/>
<reference evidence="2 3" key="1">
    <citation type="submission" date="2014-03" db="EMBL/GenBank/DDBJ databases">
        <title>Sequencing and Comparison of Genomes and Transcriptome Profiles of Human Ehrlichiosis Agents.</title>
        <authorList>
            <person name="Lin M."/>
            <person name="Daugherty S.C."/>
            <person name="Nagaraj S."/>
            <person name="Cheng Z."/>
            <person name="Xiong Q."/>
            <person name="Lin F.-Y."/>
            <person name="Sengamalay N."/>
            <person name="Ott S."/>
            <person name="Godinez A."/>
            <person name="Tallon L.J."/>
            <person name="Sadzewicz L."/>
            <person name="Fraser C.M."/>
            <person name="Dunning Hotopp J.C."/>
            <person name="Rikihisa Y."/>
        </authorList>
    </citation>
    <scope>NUCLEOTIDE SEQUENCE [LARGE SCALE GENOMIC DNA]</scope>
    <source>
        <strain evidence="2 3">Oregon</strain>
    </source>
</reference>
<protein>
    <submittedName>
        <fullName evidence="2">Alpha/beta hydrolase fold family protein</fullName>
    </submittedName>
</protein>
<sequence length="324" mass="37359">MQRHYYAQVTEAKLTHHNCCKCKLDELFFDLDTSGAQNRMTSSVVEKRSLKTSLGDIVYLDWNRNSKLSPIICIHGVNRNKHDFDYLAAGLVKNGFRVIALDMLGRGESSYMDRELYTYQTYKVIMLEFIERLNLSRFSLVGTSMGGIISMMVAADMPGYIGTLIINDIGPYTDKSAMLTLSKYLCMYPEFEHLAEAEKFLRVLFKPLNLSEEEHWQHMINSSMRRKENGKYVLNFDPEIFRGHKEKITGSRDLWKVWESIDNSIPILVLRGELSRMLSKETLIQMVQLRPNASYIEYPGIGHAPSLFGDNQIKDVISWLTKNN</sequence>
<evidence type="ECO:0000313" key="3">
    <source>
        <dbReference type="Proteomes" id="UP000023755"/>
    </source>
</evidence>
<evidence type="ECO:0000313" key="2">
    <source>
        <dbReference type="EMBL" id="AHX11750.1"/>
    </source>
</evidence>
<organism evidence="2 3">
    <name type="scientific">Neorickettsia helminthoeca str. Oregon</name>
    <dbReference type="NCBI Taxonomy" id="1286528"/>
    <lineage>
        <taxon>Bacteria</taxon>
        <taxon>Pseudomonadati</taxon>
        <taxon>Pseudomonadota</taxon>
        <taxon>Alphaproteobacteria</taxon>
        <taxon>Rickettsiales</taxon>
        <taxon>Anaplasmataceae</taxon>
        <taxon>Neorickettsia</taxon>
    </lineage>
</organism>
<accession>X5HMP0</accession>
<dbReference type="InterPro" id="IPR000073">
    <property type="entry name" value="AB_hydrolase_1"/>
</dbReference>
<gene>
    <name evidence="2" type="ORF">NHE_0828</name>
</gene>
<dbReference type="HOGENOM" id="CLU_020336_1_0_5"/>
<dbReference type="PANTHER" id="PTHR43798">
    <property type="entry name" value="MONOACYLGLYCEROL LIPASE"/>
    <property type="match status" value="1"/>
</dbReference>
<feature type="domain" description="AB hydrolase-1" evidence="1">
    <location>
        <begin position="70"/>
        <end position="309"/>
    </location>
</feature>
<dbReference type="EMBL" id="CP007481">
    <property type="protein sequence ID" value="AHX11750.1"/>
    <property type="molecule type" value="Genomic_DNA"/>
</dbReference>
<dbReference type="GO" id="GO:0016020">
    <property type="term" value="C:membrane"/>
    <property type="evidence" value="ECO:0007669"/>
    <property type="project" value="TreeGrafter"/>
</dbReference>
<dbReference type="Gene3D" id="3.40.50.1820">
    <property type="entry name" value="alpha/beta hydrolase"/>
    <property type="match status" value="1"/>
</dbReference>
<dbReference type="STRING" id="1286528.NHE_0828"/>